<gene>
    <name evidence="3" type="ORF">C2S53_014728</name>
</gene>
<keyword evidence="2" id="KW-0472">Membrane</keyword>
<accession>A0AAD4P174</accession>
<dbReference type="PANTHER" id="PTHR34961:SF7">
    <property type="entry name" value="TRANSMEMBRANE PROTEIN"/>
    <property type="match status" value="1"/>
</dbReference>
<dbReference type="AlphaFoldDB" id="A0AAD4P174"/>
<comment type="caution">
    <text evidence="3">The sequence shown here is derived from an EMBL/GenBank/DDBJ whole genome shotgun (WGS) entry which is preliminary data.</text>
</comment>
<dbReference type="EMBL" id="SDAM02001380">
    <property type="protein sequence ID" value="KAH6822297.1"/>
    <property type="molecule type" value="Genomic_DNA"/>
</dbReference>
<feature type="transmembrane region" description="Helical" evidence="2">
    <location>
        <begin position="6"/>
        <end position="25"/>
    </location>
</feature>
<feature type="compositionally biased region" description="Basic residues" evidence="1">
    <location>
        <begin position="123"/>
        <end position="134"/>
    </location>
</feature>
<keyword evidence="2" id="KW-0812">Transmembrane</keyword>
<evidence type="ECO:0000313" key="4">
    <source>
        <dbReference type="Proteomes" id="UP001190926"/>
    </source>
</evidence>
<dbReference type="PANTHER" id="PTHR34961">
    <property type="entry name" value="TRANSMEMBRANE PROTEIN"/>
    <property type="match status" value="1"/>
</dbReference>
<organism evidence="3 4">
    <name type="scientific">Perilla frutescens var. hirtella</name>
    <name type="common">Perilla citriodora</name>
    <name type="synonym">Perilla setoyensis</name>
    <dbReference type="NCBI Taxonomy" id="608512"/>
    <lineage>
        <taxon>Eukaryota</taxon>
        <taxon>Viridiplantae</taxon>
        <taxon>Streptophyta</taxon>
        <taxon>Embryophyta</taxon>
        <taxon>Tracheophyta</taxon>
        <taxon>Spermatophyta</taxon>
        <taxon>Magnoliopsida</taxon>
        <taxon>eudicotyledons</taxon>
        <taxon>Gunneridae</taxon>
        <taxon>Pentapetalae</taxon>
        <taxon>asterids</taxon>
        <taxon>lamiids</taxon>
        <taxon>Lamiales</taxon>
        <taxon>Lamiaceae</taxon>
        <taxon>Nepetoideae</taxon>
        <taxon>Elsholtzieae</taxon>
        <taxon>Perilla</taxon>
    </lineage>
</organism>
<proteinExistence type="predicted"/>
<dbReference type="Proteomes" id="UP001190926">
    <property type="component" value="Unassembled WGS sequence"/>
</dbReference>
<feature type="compositionally biased region" description="Polar residues" evidence="1">
    <location>
        <begin position="93"/>
        <end position="102"/>
    </location>
</feature>
<dbReference type="InterPro" id="IPR053313">
    <property type="entry name" value="RGF"/>
</dbReference>
<evidence type="ECO:0000256" key="1">
    <source>
        <dbReference type="SAM" id="MobiDB-lite"/>
    </source>
</evidence>
<evidence type="ECO:0000313" key="3">
    <source>
        <dbReference type="EMBL" id="KAH6822297.1"/>
    </source>
</evidence>
<feature type="region of interest" description="Disordered" evidence="1">
    <location>
        <begin position="86"/>
        <end position="134"/>
    </location>
</feature>
<reference evidence="3 4" key="1">
    <citation type="journal article" date="2021" name="Nat. Commun.">
        <title>Incipient diploidization of the medicinal plant Perilla within 10,000 years.</title>
        <authorList>
            <person name="Zhang Y."/>
            <person name="Shen Q."/>
            <person name="Leng L."/>
            <person name="Zhang D."/>
            <person name="Chen S."/>
            <person name="Shi Y."/>
            <person name="Ning Z."/>
            <person name="Chen S."/>
        </authorList>
    </citation>
    <scope>NUCLEOTIDE SEQUENCE [LARGE SCALE GENOMIC DNA]</scope>
    <source>
        <strain evidence="4">cv. PC099</strain>
    </source>
</reference>
<sequence>MALLTYYYYLVFFLYFHACTAARLLTVSDKQLTSKDHVETSAAGSSDRGSNIVQLDNQMLSSVQEGINIKISYSSWKPLHQATGTEISRRSMVESSPSNAEENVSRKDNDNVQDIEVMDYAQPHRKPPIHNKGT</sequence>
<name>A0AAD4P174_PERFH</name>
<keyword evidence="4" id="KW-1185">Reference proteome</keyword>
<protein>
    <submittedName>
        <fullName evidence="3">Root meristem growth factor</fullName>
    </submittedName>
</protein>
<keyword evidence="2" id="KW-1133">Transmembrane helix</keyword>
<evidence type="ECO:0000256" key="2">
    <source>
        <dbReference type="SAM" id="Phobius"/>
    </source>
</evidence>